<dbReference type="Gene3D" id="1.25.40.10">
    <property type="entry name" value="Tetratricopeptide repeat domain"/>
    <property type="match status" value="2"/>
</dbReference>
<feature type="compositionally biased region" description="Pro residues" evidence="1">
    <location>
        <begin position="144"/>
        <end position="157"/>
    </location>
</feature>
<dbReference type="EMBL" id="KQ257465">
    <property type="protein sequence ID" value="KNC97225.1"/>
    <property type="molecule type" value="Genomic_DNA"/>
</dbReference>
<accession>A0A0L0H6U1</accession>
<feature type="compositionally biased region" description="Low complexity" evidence="1">
    <location>
        <begin position="460"/>
        <end position="473"/>
    </location>
</feature>
<feature type="compositionally biased region" description="Polar residues" evidence="1">
    <location>
        <begin position="381"/>
        <end position="397"/>
    </location>
</feature>
<sequence>MSAPPPRQNNTVYIPPRRNIPARLPRGGSSTGVLSGSTVSTGPPTPAVDVNRSATVGSIPPTVQIAPRTTSGATVSIPSRGASAQGFPDRGTAFPASGQRMSFVPPPRRNLPSQAAPPYPPRPSVQMPLPHSAVSYPEQQYQHPPYPQQSAYPPPQAQSPYLSSPQSFESPYAQPTAMFPEPQYTSFNTGNEYGRRPVSFHADADVQIPPRRETQRYSFSETSSISSLDEEASRLSRQGSDGSVYAPAPVIPPRSTGFMIPMRNTSVQRPNIDTLLDEGGMAYAAPRYNIEEALSKWRQARELAVKEKDLLREAKALSNIGCALRSQGKLQDSLNELRDAWDVSTKYVEDAAWRSNSLWLQLVMRHADIDSDMEPDEPSGSVRTSSTKSFNDPAQDASQGPPIVVWFLQLTTNLGNGYFCLGQYQEAIQYHDMCRRLAEAVLEEYPLPPGFNLPNLQRTSSAPSLSTGSSSESMPGNDRRSSFDAGPSTKTKIKLSYLHRQTLLAQSRSLTHLGLCHQQLGLDDEALNSHTQAESIVTFYSARLLASTSTRRASLSNPQAIPTEVYAAEAAIVANVGTSYYAKGRLPLALEYHDRAAKLFRNIQDTMGKAKEEANLGCLYIEVGRTLNSMQWIRSMETSGNGSLDLAECRRYWGPPRLETINIGTGSPDETAPEVIGQPLFDQGILALYEVAKVFKSPNDWIGSMLIYANLAVGYVLLHQPYLALYYLSKVVRDPSPDTSTSPTVPPNTFAPGPPGTYKRGGVPPFLYPHVYFTLCQALFILTRLSQENPDRPLFPPATVGKPIDQGTGIPVMDPEPVNKLLKALDMPVVDIKTLNDESLTELLEGCRQMLDSIMNLRAQAAATLYAMGSASLDVTRQKSVITSATTGKVAWVLASAGEGVPDDFRTLYLDEGRGALARSVKELAQAVKTCEAGSASSGLLSPVSNGLFGDTGGVRTEGGVLGTMLDLANHDEAITDEAGINPLTWIGPSLLSLSADLIAYAFHQHLQRLNAGRDLLELLGLPAGKDANTVRRTLLSSARKVYGSQVGLCESCGVNIVSNLVSAAAAAAAAEEAGGGDEVEPVLVSFKGRRARRDEGGKELAFPCEHYKWRVPVV</sequence>
<dbReference type="Pfam" id="PF13374">
    <property type="entry name" value="TPR_10"/>
    <property type="match status" value="2"/>
</dbReference>
<feature type="compositionally biased region" description="Low complexity" evidence="1">
    <location>
        <begin position="27"/>
        <end position="42"/>
    </location>
</feature>
<feature type="region of interest" description="Disordered" evidence="1">
    <location>
        <begin position="207"/>
        <end position="247"/>
    </location>
</feature>
<dbReference type="RefSeq" id="XP_016605265.1">
    <property type="nucleotide sequence ID" value="XM_016755777.1"/>
</dbReference>
<feature type="region of interest" description="Disordered" evidence="1">
    <location>
        <begin position="370"/>
        <end position="397"/>
    </location>
</feature>
<feature type="compositionally biased region" description="Pro residues" evidence="1">
    <location>
        <begin position="104"/>
        <end position="123"/>
    </location>
</feature>
<gene>
    <name evidence="2" type="ORF">SPPG_07612</name>
</gene>
<name>A0A0L0H6U1_SPIPD</name>
<dbReference type="AlphaFoldDB" id="A0A0L0H6U1"/>
<dbReference type="InParanoid" id="A0A0L0H6U1"/>
<protein>
    <submittedName>
        <fullName evidence="2">Uncharacterized protein</fullName>
    </submittedName>
</protein>
<feature type="compositionally biased region" description="Polar residues" evidence="1">
    <location>
        <begin position="216"/>
        <end position="227"/>
    </location>
</feature>
<dbReference type="InterPro" id="IPR011990">
    <property type="entry name" value="TPR-like_helical_dom_sf"/>
</dbReference>
<evidence type="ECO:0000313" key="2">
    <source>
        <dbReference type="EMBL" id="KNC97225.1"/>
    </source>
</evidence>
<dbReference type="OrthoDB" id="626167at2759"/>
<feature type="region of interest" description="Disordered" evidence="1">
    <location>
        <begin position="1"/>
        <end position="192"/>
    </location>
</feature>
<keyword evidence="3" id="KW-1185">Reference proteome</keyword>
<evidence type="ECO:0000313" key="3">
    <source>
        <dbReference type="Proteomes" id="UP000053201"/>
    </source>
</evidence>
<dbReference type="PANTHER" id="PTHR10098">
    <property type="entry name" value="RAPSYN-RELATED"/>
    <property type="match status" value="1"/>
</dbReference>
<dbReference type="InterPro" id="IPR019734">
    <property type="entry name" value="TPR_rpt"/>
</dbReference>
<proteinExistence type="predicted"/>
<dbReference type="SMART" id="SM00028">
    <property type="entry name" value="TPR"/>
    <property type="match status" value="4"/>
</dbReference>
<evidence type="ECO:0000256" key="1">
    <source>
        <dbReference type="SAM" id="MobiDB-lite"/>
    </source>
</evidence>
<feature type="compositionally biased region" description="Polar residues" evidence="1">
    <location>
        <begin position="67"/>
        <end position="77"/>
    </location>
</feature>
<dbReference type="VEuPathDB" id="FungiDB:SPPG_07612"/>
<dbReference type="Proteomes" id="UP000053201">
    <property type="component" value="Unassembled WGS sequence"/>
</dbReference>
<organism evidence="2 3">
    <name type="scientific">Spizellomyces punctatus (strain DAOM BR117)</name>
    <dbReference type="NCBI Taxonomy" id="645134"/>
    <lineage>
        <taxon>Eukaryota</taxon>
        <taxon>Fungi</taxon>
        <taxon>Fungi incertae sedis</taxon>
        <taxon>Chytridiomycota</taxon>
        <taxon>Chytridiomycota incertae sedis</taxon>
        <taxon>Chytridiomycetes</taxon>
        <taxon>Spizellomycetales</taxon>
        <taxon>Spizellomycetaceae</taxon>
        <taxon>Spizellomyces</taxon>
    </lineage>
</organism>
<feature type="region of interest" description="Disordered" evidence="1">
    <location>
        <begin position="736"/>
        <end position="755"/>
    </location>
</feature>
<feature type="compositionally biased region" description="Low complexity" evidence="1">
    <location>
        <begin position="158"/>
        <end position="167"/>
    </location>
</feature>
<dbReference type="GeneID" id="27690818"/>
<dbReference type="SUPFAM" id="SSF48452">
    <property type="entry name" value="TPR-like"/>
    <property type="match status" value="1"/>
</dbReference>
<feature type="region of interest" description="Disordered" evidence="1">
    <location>
        <begin position="452"/>
        <end position="488"/>
    </location>
</feature>
<reference evidence="2 3" key="1">
    <citation type="submission" date="2009-08" db="EMBL/GenBank/DDBJ databases">
        <title>The Genome Sequence of Spizellomyces punctatus strain DAOM BR117.</title>
        <authorList>
            <consortium name="The Broad Institute Genome Sequencing Platform"/>
            <person name="Russ C."/>
            <person name="Cuomo C."/>
            <person name="Shea T."/>
            <person name="Young S.K."/>
            <person name="Zeng Q."/>
            <person name="Koehrsen M."/>
            <person name="Haas B."/>
            <person name="Borodovsky M."/>
            <person name="Guigo R."/>
            <person name="Alvarado L."/>
            <person name="Berlin A."/>
            <person name="Bochicchio J."/>
            <person name="Borenstein D."/>
            <person name="Chapman S."/>
            <person name="Chen Z."/>
            <person name="Engels R."/>
            <person name="Freedman E."/>
            <person name="Gellesch M."/>
            <person name="Goldberg J."/>
            <person name="Griggs A."/>
            <person name="Gujja S."/>
            <person name="Heiman D."/>
            <person name="Hepburn T."/>
            <person name="Howarth C."/>
            <person name="Jen D."/>
            <person name="Larson L."/>
            <person name="Lewis B."/>
            <person name="Mehta T."/>
            <person name="Park D."/>
            <person name="Pearson M."/>
            <person name="Roberts A."/>
            <person name="Saif S."/>
            <person name="Shenoy N."/>
            <person name="Sisk P."/>
            <person name="Stolte C."/>
            <person name="Sykes S."/>
            <person name="Thomson T."/>
            <person name="Walk T."/>
            <person name="White J."/>
            <person name="Yandava C."/>
            <person name="Burger G."/>
            <person name="Gray M.W."/>
            <person name="Holland P.W.H."/>
            <person name="King N."/>
            <person name="Lang F.B.F."/>
            <person name="Roger A.J."/>
            <person name="Ruiz-Trillo I."/>
            <person name="Lander E."/>
            <person name="Nusbaum C."/>
        </authorList>
    </citation>
    <scope>NUCLEOTIDE SEQUENCE [LARGE SCALE GENOMIC DNA]</scope>
    <source>
        <strain evidence="2 3">DAOM BR117</strain>
    </source>
</reference>